<accession>A0A8R1DNJ6</accession>
<feature type="region of interest" description="Disordered" evidence="6">
    <location>
        <begin position="825"/>
        <end position="844"/>
    </location>
</feature>
<dbReference type="PROSITE" id="PS50290">
    <property type="entry name" value="PI3_4_KINASE_3"/>
    <property type="match status" value="1"/>
</dbReference>
<feature type="region of interest" description="Disordered" evidence="6">
    <location>
        <begin position="139"/>
        <end position="178"/>
    </location>
</feature>
<evidence type="ECO:0000259" key="9">
    <source>
        <dbReference type="PROSITE" id="PS51190"/>
    </source>
</evidence>
<dbReference type="GO" id="GO:0005794">
    <property type="term" value="C:Golgi apparatus"/>
    <property type="evidence" value="ECO:0007669"/>
    <property type="project" value="TreeGrafter"/>
</dbReference>
<dbReference type="InterPro" id="IPR000403">
    <property type="entry name" value="PI3/4_kinase_cat_dom"/>
</dbReference>
<evidence type="ECO:0000256" key="3">
    <source>
        <dbReference type="ARBA" id="ARBA00015736"/>
    </source>
</evidence>
<feature type="domain" description="FAT" evidence="8">
    <location>
        <begin position="3125"/>
        <end position="3735"/>
    </location>
</feature>
<evidence type="ECO:0000259" key="7">
    <source>
        <dbReference type="PROSITE" id="PS50290"/>
    </source>
</evidence>
<dbReference type="CDD" id="cd05163">
    <property type="entry name" value="PIKK_TRRAP"/>
    <property type="match status" value="1"/>
</dbReference>
<feature type="compositionally biased region" description="Acidic residues" evidence="6">
    <location>
        <begin position="149"/>
        <end position="161"/>
    </location>
</feature>
<feature type="domain" description="FATC" evidence="9">
    <location>
        <begin position="4353"/>
        <end position="4384"/>
    </location>
</feature>
<dbReference type="Pfam" id="PF20206">
    <property type="entry name" value="Tra1_ring"/>
    <property type="match status" value="1"/>
</dbReference>
<dbReference type="InterPro" id="IPR046805">
    <property type="entry name" value="Tra1_ring"/>
</dbReference>
<dbReference type="InterPro" id="IPR003151">
    <property type="entry name" value="PIK-rel_kinase_FAT"/>
</dbReference>
<reference evidence="10" key="2">
    <citation type="submission" date="2022-06" db="UniProtKB">
        <authorList>
            <consortium name="EnsemblMetazoa"/>
        </authorList>
    </citation>
    <scope>IDENTIFICATION</scope>
    <source>
        <strain evidence="10">DF5081</strain>
    </source>
</reference>
<dbReference type="SMART" id="SM00146">
    <property type="entry name" value="PI3Kc"/>
    <property type="match status" value="1"/>
</dbReference>
<feature type="compositionally biased region" description="Low complexity" evidence="6">
    <location>
        <begin position="139"/>
        <end position="148"/>
    </location>
</feature>
<evidence type="ECO:0000256" key="1">
    <source>
        <dbReference type="ARBA" id="ARBA00007234"/>
    </source>
</evidence>
<dbReference type="GO" id="GO:0007030">
    <property type="term" value="P:Golgi organization"/>
    <property type="evidence" value="ECO:0007669"/>
    <property type="project" value="TreeGrafter"/>
</dbReference>
<dbReference type="SUPFAM" id="SSF56112">
    <property type="entry name" value="Protein kinase-like (PK-like)"/>
    <property type="match status" value="1"/>
</dbReference>
<dbReference type="Pfam" id="PF20175">
    <property type="entry name" value="Tra1_central"/>
    <property type="match status" value="1"/>
</dbReference>
<feature type="domain" description="PI3K/PI4K catalytic" evidence="7">
    <location>
        <begin position="4006"/>
        <end position="4368"/>
    </location>
</feature>
<reference evidence="11" key="1">
    <citation type="submission" date="2010-08" db="EMBL/GenBank/DDBJ databases">
        <authorList>
            <consortium name="Caenorhabditis japonica Sequencing Consortium"/>
            <person name="Wilson R.K."/>
        </authorList>
    </citation>
    <scope>NUCLEOTIDE SEQUENCE [LARGE SCALE GENOMIC DNA]</scope>
    <source>
        <strain evidence="11">DF5081</strain>
    </source>
</reference>
<keyword evidence="11" id="KW-1185">Reference proteome</keyword>
<evidence type="ECO:0000256" key="6">
    <source>
        <dbReference type="SAM" id="MobiDB-lite"/>
    </source>
</evidence>
<evidence type="ECO:0000259" key="8">
    <source>
        <dbReference type="PROSITE" id="PS51189"/>
    </source>
</evidence>
<dbReference type="SUPFAM" id="SSF48371">
    <property type="entry name" value="ARM repeat"/>
    <property type="match status" value="2"/>
</dbReference>
<dbReference type="Proteomes" id="UP000005237">
    <property type="component" value="Unassembled WGS sequence"/>
</dbReference>
<dbReference type="PROSITE" id="PS51190">
    <property type="entry name" value="FATC"/>
    <property type="match status" value="1"/>
</dbReference>
<feature type="region of interest" description="Disordered" evidence="6">
    <location>
        <begin position="859"/>
        <end position="886"/>
    </location>
</feature>
<dbReference type="InterPro" id="IPR046807">
    <property type="entry name" value="Tra1_central"/>
</dbReference>
<dbReference type="InterPro" id="IPR011009">
    <property type="entry name" value="Kinase-like_dom_sf"/>
</dbReference>
<dbReference type="PANTHER" id="PTHR12895:SF9">
    <property type="entry name" value="DYMECLIN"/>
    <property type="match status" value="1"/>
</dbReference>
<keyword evidence="4" id="KW-0519">Myristate</keyword>
<feature type="region of interest" description="Disordered" evidence="6">
    <location>
        <begin position="2991"/>
        <end position="3018"/>
    </location>
</feature>
<comment type="similarity">
    <text evidence="2">Belongs to the dymeclin family.</text>
</comment>
<evidence type="ECO:0000313" key="10">
    <source>
        <dbReference type="EnsemblMetazoa" id="CJA06884.1"/>
    </source>
</evidence>
<sequence length="4384" mass="502799">MGSVITKETVLQENVYLRKLAGLEPIDDNEPFWNKLLSFSLKFDDDDDETRQALESALDDHLQCLMYNTQTTGNFAAFIRLFLRRATELKVSEQCENKIYLWQTSNALLILRYIARFLTQRMTEKEFVRIFAKNQEGVDSLSTSSSSEPSDDEDEEEENGDGEAKEKNNGGNNNEEPKLKFENTAEEFTYELDSILISIPVNDATLAIHVEAVRCLLTLLSSQLYNESIVNTSIVFRFFIDGACAKHAATLTKALLLNYLLHNSEYHVTVQKPQESIVLGFASSMWSMVQMAAGIDSLEEEKKAPLTLGNLSILLLLNLSCHQPLNVSNPFKETLALFQNAQEVSTLPTEVASFKIDYNGLYERLCATAGQEPPMLLLYMLLQANCGFRNYVLSRINLENLVVPVLRILHDGVSTSNNSHHVYLALIVTLMLSEDDIFCKIIHETTIRDLSWLDSEMSVREISLGGLTALVFIRAIQKNALKTRDRYLHTNCLAALANMSAFFKNLAPIVCQKLISLLDLLTKRHAKMVDHMRISSQNDVAGGQPINFEIWNSIENSFTNSSHEKVVEKLILAFLAVFCNTSPQFIAENNTQQLRKLMLEIILRLSNVEAIKQHSKEIIKQMMRLIAVENEENACLAIKIVTDQGRSTGKMSYSGEMLERCPPDLITVRREVLMALKYFTSGEMKTKFFPMLPRLISEHVVLGTGFTAIDHLRVFMYQMLADLLHHMRNSIDYEMITHVTFVFCRTLHDPTNTSQVQIMSARLLNSLAESLSKMDTHDSTRDLLVEILEAHVAKLKILAVYHMPILFQQYGTEIDYDYKSYERDGDKPGMNIPKETIKGVPKRRTRKLSIDSVEEFEFLPNEPSTSSEKKEEDKLSPPTKDNAKWTSPESILNNMAALPAPPLPLGEARNLVKYIMHTCKFVTGQLRASRPAIEMYHCAKERDLFERLLRYGVMCMDVFVLPINRNQQQNHASMRTKDEKDTLESLANVFTTIDHAIFREIFEKYMDFLIERIYNRNYPLQLMVNTFLVRNEVPFFASTMLSFLMSRMKLLEVSNDKTTLYVKLFKIIFSAIGANSSGLHGDKMLTSYLPEILKQSTVLALTAREPLNYFLLLRSLFRSIGGGAQDILYGKFLQLLPNLLQFLNKLTSCQHRIQMRELFVELCLTVPVRLSSLLPYLPLLMDPLVCAMHGSPNIVTQGLRTLELCVDNLQPEYLLENMLPVRGALMQGLWRVVSKAPDFTSTSSAFRILGKFGGANRKLLNQPQMLQVVTMRDTAQSYLNMEFSRQGIDGNHSIHLPISEIMRVAADQMRYPADMILNPSPTVPPSTHMKKWCMELSKGVLLAGLGSSGSAVTVNGGLPNLLKKMLAEFKPENRTTEVYVCQRENDRELYVNAILAMAYGIWNKDGFRHIYSKFFVKVLRQFSLIGVLEFVGGNAWIQRAEEEGMLGLCLDSSVMVDALVVCLSETSNSFVYAGVMSLRHINETLSLALPDISEMSKVPMCRYLMEKILKLCHGPAWYARSGGITALQYMIDSYPQKFVMDYVVEVVDSIMEVMLGTVEEISSGSADSACETIKKMMRTYFIQDRHRSEENNTLAAIFVAAIGKHYFHSNDRVRDFMHQMLEYCVGQSNLEPTLEKLLYRFREFFEPELVRIISTAPTMSLSDSIGSFCGLHSFMSVCPDGFDFEKDMDLYKRYLACLLDISQTDTFTLNQRNAFKKCETCPSHFLPPFPITVHLDSMRVAALQCLVIAYDRMKRQYESSIGDMAMEIEQTEEAMIDILALRSTRITVEQVYENKETWRRIMTVLLRADTDLDDIDIADKVHPALLRIAPIPTNIIATFGASQIRNINRANDTTLSEEERAIPYVDIAKFKQMVELNTKILGRNMAQNLTNQMVRWKMSDKISKVLGLSKESTEEEMEAYETEKMKGVRELDMIGFTAKMLAGCPMATLTDKMIIEIARFAAHFEYSYSQDVLVNWIEDVATILSKSPVEIWKFFLTRESVHDPASRSLIRRIIMYKQSEPLRQAFMDNPEFFDNLLDMDREREVWKDEDERDTWDRDMYALSIVDRISRNCPEWLVSPLSPVSKLQELFNNSDFKQRYVVRVEKRYDKRDGDDSKEIRVKNMTEHKYKVPKLIVNIFLRYLRLNIRDYQLWFDVVTVFIGNFVTDFSFVREYLETEVIPIMPLSWRREIFIQVMIEFESDASNAANDLRVVKSLQYLVIPSLQWAFERYDTDEIVGTAPIDDSDTSMEADSSANMDNLVGRLASVIDAHRQKLSDGMVIVFYQLCTLFVQHASEHIHNNNCKKQGGRLRIFMLFAWPCLTLANHQDPTMRFTGFFFLSNIIERFTINRKIVLQVFHALTTTYQQDTRDQIRKAIDIMTPAVKTRMDDGHQQILGNVKKVLIEECHTLQHVQHIFQMVVRNYRVYYHVRHELLLPLLNAVQRALVMPNSVIENWQTRKHAIEICEMVIKWELFGIVKPDHNITDEEALEVDKQLDKLRSSSTSEQFEESKKDVPDHLRVIHREHVDTVVNMLTRFCMTFHQSAGGNSTQVGGPGNAAELIKKSQLLLRACLRSCMWGEFVQIRTNQMEKSLSIPSESMLRHEGNPQAHATHCHNAQQTLDMLSTLILVMPKPSMMTLLRPLQRPLITCLNNGNQQNFKVTRLVTHIIGRLLEKTNSSQHGLEELETLNQYLAKYLYDQFNGLLKNLTAQVMQIVGAFSLLRTMCAHEPAYLDNILPTFIKVFERVAKDHLSYVGSGHDANVIKNISELLCVCMDLIRPRVDSISIEIKRVVVGILSELIMKSSLDKIIAMSVKLLGSMMSLQDLDFTVQFVLPNLVRVQSVIVNRFKNSKDLITDFLVVVIKVFENAEYRNSEYGARLWEGFFWGLKSSDPQTRENFAVVWEMSWPNESTIDMIQRMKYIMQFQDWGRFKTTFWLKFVLWGMLRTIAKRTPNSSTQRKKVMMLNCASPWKTIEYCVNLKNQTADTDVLPKQEEPEPMEEDNKPAASQSSQAPGKEKEKMTLDTLLRDQQELVEEAASYDFADALDTVSQITFGLNDTGVTSKIWVTMFKSFWASLTPQEIDEFTQLIVPFLSSGAHNLYQSGLQDSVLAVWLEAVGESVNLPSRLIEFISSKHECWHTGIKLLENSIWTIPKQLNNMLLREMSVAPLLAADIETLESLGSLYNEITEFDQFAAIWERRSVFPDTMRAMASMQLGDMENAANMLEKTMGNTFELLAPTINPNGTSNSDKHVSPIIDKEYDHWMEMYITSCSELLQWQSVIDICNSKDMQHVRGLITAASHLPDWTVVEECKNQLSGCIPPGFYLDYTMFNLMSTVMSCSDAVSHAQNKERCKNAIHECVDAHISRWRALPGVVSYAHVKLLQSMNMIREIEESTEIRLALLEPPKPTDPSLMSDMKTLMKVFRNRGATTSDDMSFVSSWYDWRNQIHGMMLQRFDYWDKLGLNMNGTGNQSIVPIHSMAQAQLSVAKHAKNLGFHNLAKDLLNKLAGLTAIPMMDAQDKLCTYGKTLRDMALNTSNENLRNELLYEALEVLEDVRIDDLQKDQVAMLLYHRANVHSALDQTHNADVTFSSAAQLVDFKNGVNATGIKLMKNWGHHLYKRFFSTTVCKETGNNYGRQALACYFIAARVDSDIKARKPIAKILWLAKHLSVCGSNEALNRVIKKQLHSLNLFNWLYWLPQLITEVRHKPTSNFVLVLVRMAAVHPLQVFYHIREAVPVEDIDAVLREDYTEEEMSNDVPDDVAFANDEPFARILKICLKYRPTDVRVFHRILKELDGMSEIWVERHLRYAMCLKDQLFEDFSEQMDAHFNEMNFSNAVKKLAAEWRQRLHEDLKYFQENYDLDFLIIRNKRKNIVTKGYMGSDKSELMFEKEMSQVFTDPPDMATEFDFVTNMTNMILPLLNVEHPDAVRPPVYIRSVLHWIKLLRHRFDRLPKRVPLDSSSPYLARFSHRTGCIEMPYDLLNVLRAKSHNLMASNQTGQYISMLSRFEPNFEIVVKGGQVMRKIYLRGQTGKSAAFYLKKSVYAETTNRVPQLFKHLDHVLQTDHESSRRHLHAPMVLQMRVGKHTMFYEIASVQPYAMPPDCTRNYPASQVDIVHPYDVLTATFGNYSPDDMVLHFFERFSQSAASIGQPLPTPSSQEGASMHMQPRLTESHHIKNIIYEDFARDMVPFRLLYDYMVARYPDPVMYFAMRKQFLHSLAVLSMIEYHFNLTPMGPHQMMMAMSTGVLSNPWYRFELAKNRSYHDIQHFGHEVPFRLTPNLSILVGVAQDGDLQWSMAAAAKCLMKKEPEIILKPLLWDEHANNVESEDMVYVCQAANCYVNNVSYKLKSTNSPDAKLKKDDCVSLISRAKDSDNLARMPPTYHAWF</sequence>
<dbReference type="InterPro" id="IPR014009">
    <property type="entry name" value="PIK_FAT"/>
</dbReference>
<organism evidence="10 11">
    <name type="scientific">Caenorhabditis japonica</name>
    <dbReference type="NCBI Taxonomy" id="281687"/>
    <lineage>
        <taxon>Eukaryota</taxon>
        <taxon>Metazoa</taxon>
        <taxon>Ecdysozoa</taxon>
        <taxon>Nematoda</taxon>
        <taxon>Chromadorea</taxon>
        <taxon>Rhabditida</taxon>
        <taxon>Rhabditina</taxon>
        <taxon>Rhabditomorpha</taxon>
        <taxon>Rhabditoidea</taxon>
        <taxon>Rhabditidae</taxon>
        <taxon>Peloderinae</taxon>
        <taxon>Caenorhabditis</taxon>
    </lineage>
</organism>
<evidence type="ECO:0000313" key="11">
    <source>
        <dbReference type="Proteomes" id="UP000005237"/>
    </source>
</evidence>
<dbReference type="Pfam" id="PF09742">
    <property type="entry name" value="Dymeclin"/>
    <property type="match status" value="1"/>
</dbReference>
<dbReference type="Pfam" id="PF02259">
    <property type="entry name" value="FAT"/>
    <property type="match status" value="1"/>
</dbReference>
<proteinExistence type="inferred from homology"/>
<dbReference type="PANTHER" id="PTHR12895">
    <property type="entry name" value="DYMECLIN"/>
    <property type="match status" value="1"/>
</dbReference>
<comment type="similarity">
    <text evidence="1">Belongs to the PI3/PI4-kinase family. TRA1 subfamily.</text>
</comment>
<protein>
    <recommendedName>
        <fullName evidence="3">Dymeclin</fullName>
    </recommendedName>
</protein>
<name>A0A8R1DNJ6_CAEJA</name>
<dbReference type="EnsemblMetazoa" id="CJA06884.1">
    <property type="protein sequence ID" value="CJA06884.1"/>
    <property type="gene ID" value="WBGene00126088"/>
</dbReference>
<dbReference type="InterPro" id="IPR019142">
    <property type="entry name" value="Dymeclin"/>
</dbReference>
<dbReference type="InterPro" id="IPR003152">
    <property type="entry name" value="FATC_dom"/>
</dbReference>
<keyword evidence="5" id="KW-0449">Lipoprotein</keyword>
<evidence type="ECO:0000256" key="5">
    <source>
        <dbReference type="ARBA" id="ARBA00023288"/>
    </source>
</evidence>
<dbReference type="InterPro" id="IPR016024">
    <property type="entry name" value="ARM-type_fold"/>
</dbReference>
<evidence type="ECO:0000256" key="2">
    <source>
        <dbReference type="ARBA" id="ARBA00010603"/>
    </source>
</evidence>
<evidence type="ECO:0000256" key="4">
    <source>
        <dbReference type="ARBA" id="ARBA00022707"/>
    </source>
</evidence>
<dbReference type="PROSITE" id="PS51189">
    <property type="entry name" value="FAT"/>
    <property type="match status" value="1"/>
</dbReference>